<proteinExistence type="predicted"/>
<feature type="region of interest" description="Disordered" evidence="1">
    <location>
        <begin position="355"/>
        <end position="379"/>
    </location>
</feature>
<dbReference type="EMBL" id="JARKIB010000011">
    <property type="protein sequence ID" value="KAJ7774984.1"/>
    <property type="molecule type" value="Genomic_DNA"/>
</dbReference>
<feature type="compositionally biased region" description="Basic and acidic residues" evidence="1">
    <location>
        <begin position="213"/>
        <end position="225"/>
    </location>
</feature>
<dbReference type="Proteomes" id="UP001215598">
    <property type="component" value="Unassembled WGS sequence"/>
</dbReference>
<evidence type="ECO:0000313" key="2">
    <source>
        <dbReference type="EMBL" id="KAJ7774984.1"/>
    </source>
</evidence>
<protein>
    <submittedName>
        <fullName evidence="2">Uncharacterized protein</fullName>
    </submittedName>
</protein>
<organism evidence="2 3">
    <name type="scientific">Mycena metata</name>
    <dbReference type="NCBI Taxonomy" id="1033252"/>
    <lineage>
        <taxon>Eukaryota</taxon>
        <taxon>Fungi</taxon>
        <taxon>Dikarya</taxon>
        <taxon>Basidiomycota</taxon>
        <taxon>Agaricomycotina</taxon>
        <taxon>Agaricomycetes</taxon>
        <taxon>Agaricomycetidae</taxon>
        <taxon>Agaricales</taxon>
        <taxon>Marasmiineae</taxon>
        <taxon>Mycenaceae</taxon>
        <taxon>Mycena</taxon>
    </lineage>
</organism>
<evidence type="ECO:0000313" key="3">
    <source>
        <dbReference type="Proteomes" id="UP001215598"/>
    </source>
</evidence>
<comment type="caution">
    <text evidence="2">The sequence shown here is derived from an EMBL/GenBank/DDBJ whole genome shotgun (WGS) entry which is preliminary data.</text>
</comment>
<gene>
    <name evidence="2" type="ORF">B0H16DRAFT_82056</name>
</gene>
<reference evidence="2" key="1">
    <citation type="submission" date="2023-03" db="EMBL/GenBank/DDBJ databases">
        <title>Massive genome expansion in bonnet fungi (Mycena s.s.) driven by repeated elements and novel gene families across ecological guilds.</title>
        <authorList>
            <consortium name="Lawrence Berkeley National Laboratory"/>
            <person name="Harder C.B."/>
            <person name="Miyauchi S."/>
            <person name="Viragh M."/>
            <person name="Kuo A."/>
            <person name="Thoen E."/>
            <person name="Andreopoulos B."/>
            <person name="Lu D."/>
            <person name="Skrede I."/>
            <person name="Drula E."/>
            <person name="Henrissat B."/>
            <person name="Morin E."/>
            <person name="Kohler A."/>
            <person name="Barry K."/>
            <person name="LaButti K."/>
            <person name="Morin E."/>
            <person name="Salamov A."/>
            <person name="Lipzen A."/>
            <person name="Mereny Z."/>
            <person name="Hegedus B."/>
            <person name="Baldrian P."/>
            <person name="Stursova M."/>
            <person name="Weitz H."/>
            <person name="Taylor A."/>
            <person name="Grigoriev I.V."/>
            <person name="Nagy L.G."/>
            <person name="Martin F."/>
            <person name="Kauserud H."/>
        </authorList>
    </citation>
    <scope>NUCLEOTIDE SEQUENCE</scope>
    <source>
        <strain evidence="2">CBHHK182m</strain>
    </source>
</reference>
<name>A0AAD7JZD4_9AGAR</name>
<feature type="region of interest" description="Disordered" evidence="1">
    <location>
        <begin position="153"/>
        <end position="260"/>
    </location>
</feature>
<feature type="region of interest" description="Disordered" evidence="1">
    <location>
        <begin position="33"/>
        <end position="118"/>
    </location>
</feature>
<feature type="compositionally biased region" description="Basic residues" evidence="1">
    <location>
        <begin position="63"/>
        <end position="73"/>
    </location>
</feature>
<sequence length="396" mass="42579">MGASQRRAVVARPQPAPPKRMFIDCVLLPAPAKRKEREIRPVPTSGPRVAISPDGEDDELRITKRRKLSHPSKRPPGVRATISTRSVAGPSRERNILVIESDSEDDQPLAKKPRLNSRLHKSTRFEGLDDSPQPAVSVADAVNNAYLQNSKAVIPSTVRPPPSSSAAPPLPRRNTKRKAATPSPPMAASSSPDPTGPIVENEVAMVDAVSSRPETRTRQTAEARDLSQTLAAGSKRMGIPTQAGPSSSTRASRKSSTRTTLEDQLAQIQETLSTVRANQVRQDAEVRDMRQMYSHLLGAEHIDSVERQASNTQGTVKIVADLVSGLVSSLQQQPAAPGFSAGPPYPRQGSYAYRGRGRGRGGGAGHHMHRSTSGGHAFSGKLHALATGFGLDERFR</sequence>
<dbReference type="AlphaFoldDB" id="A0AAD7JZD4"/>
<evidence type="ECO:0000256" key="1">
    <source>
        <dbReference type="SAM" id="MobiDB-lite"/>
    </source>
</evidence>
<feature type="compositionally biased region" description="Pro residues" evidence="1">
    <location>
        <begin position="158"/>
        <end position="171"/>
    </location>
</feature>
<accession>A0AAD7JZD4</accession>
<keyword evidence="3" id="KW-1185">Reference proteome</keyword>